<organism evidence="6 7">
    <name type="scientific">Nocardioides hankookensis</name>
    <dbReference type="NCBI Taxonomy" id="443157"/>
    <lineage>
        <taxon>Bacteria</taxon>
        <taxon>Bacillati</taxon>
        <taxon>Actinomycetota</taxon>
        <taxon>Actinomycetes</taxon>
        <taxon>Propionibacteriales</taxon>
        <taxon>Nocardioidaceae</taxon>
        <taxon>Nocardioides</taxon>
    </lineage>
</organism>
<dbReference type="InterPro" id="IPR040771">
    <property type="entry name" value="TLP1_add_C"/>
</dbReference>
<keyword evidence="7" id="KW-1185">Reference proteome</keyword>
<dbReference type="RefSeq" id="WP_379156653.1">
    <property type="nucleotide sequence ID" value="NZ_JBHSRJ010000005.1"/>
</dbReference>
<dbReference type="Gene3D" id="3.40.47.10">
    <property type="match status" value="1"/>
</dbReference>
<dbReference type="NCBIfam" id="NF006105">
    <property type="entry name" value="PRK08257.1-4"/>
    <property type="match status" value="1"/>
</dbReference>
<feature type="region of interest" description="Disordered" evidence="4">
    <location>
        <begin position="510"/>
        <end position="547"/>
    </location>
</feature>
<evidence type="ECO:0000256" key="3">
    <source>
        <dbReference type="ARBA" id="ARBA00023315"/>
    </source>
</evidence>
<name>A0ABW1LMT2_9ACTN</name>
<evidence type="ECO:0000256" key="2">
    <source>
        <dbReference type="ARBA" id="ARBA00022679"/>
    </source>
</evidence>
<evidence type="ECO:0000256" key="4">
    <source>
        <dbReference type="SAM" id="MobiDB-lite"/>
    </source>
</evidence>
<accession>A0ABW1LMT2</accession>
<dbReference type="Pfam" id="PF18313">
    <property type="entry name" value="TLP1_add_C"/>
    <property type="match status" value="1"/>
</dbReference>
<dbReference type="SUPFAM" id="SSF53901">
    <property type="entry name" value="Thiolase-like"/>
    <property type="match status" value="1"/>
</dbReference>
<comment type="similarity">
    <text evidence="1">Belongs to the thiolase-like superfamily. Thiolase family.</text>
</comment>
<protein>
    <submittedName>
        <fullName evidence="6">Acetyl-CoA acetyltransferase</fullName>
    </submittedName>
</protein>
<reference evidence="7" key="1">
    <citation type="journal article" date="2019" name="Int. J. Syst. Evol. Microbiol.">
        <title>The Global Catalogue of Microorganisms (GCM) 10K type strain sequencing project: providing services to taxonomists for standard genome sequencing and annotation.</title>
        <authorList>
            <consortium name="The Broad Institute Genomics Platform"/>
            <consortium name="The Broad Institute Genome Sequencing Center for Infectious Disease"/>
            <person name="Wu L."/>
            <person name="Ma J."/>
        </authorList>
    </citation>
    <scope>NUCLEOTIDE SEQUENCE [LARGE SCALE GENOMIC DNA]</scope>
    <source>
        <strain evidence="7">CCUG 54522</strain>
    </source>
</reference>
<evidence type="ECO:0000259" key="5">
    <source>
        <dbReference type="Pfam" id="PF18313"/>
    </source>
</evidence>
<dbReference type="PANTHER" id="PTHR18919:SF139">
    <property type="entry name" value="THIOLASE-LIKE PROTEIN TYPE 1 ADDITIONAL C-TERMINAL DOMAIN-CONTAINING PROTEIN"/>
    <property type="match status" value="1"/>
</dbReference>
<dbReference type="Gene3D" id="2.40.50.840">
    <property type="match status" value="1"/>
</dbReference>
<evidence type="ECO:0000256" key="1">
    <source>
        <dbReference type="ARBA" id="ARBA00010982"/>
    </source>
</evidence>
<feature type="domain" description="Thiolase-like protein type 1 additional C-terminal" evidence="5">
    <location>
        <begin position="426"/>
        <end position="506"/>
    </location>
</feature>
<dbReference type="PANTHER" id="PTHR18919">
    <property type="entry name" value="ACETYL-COA C-ACYLTRANSFERASE"/>
    <property type="match status" value="1"/>
</dbReference>
<gene>
    <name evidence="6" type="ORF">ACFPYL_16765</name>
</gene>
<evidence type="ECO:0000313" key="6">
    <source>
        <dbReference type="EMBL" id="MFC6044745.1"/>
    </source>
</evidence>
<proteinExistence type="inferred from homology"/>
<comment type="caution">
    <text evidence="6">The sequence shown here is derived from an EMBL/GenBank/DDBJ whole genome shotgun (WGS) entry which is preliminary data.</text>
</comment>
<keyword evidence="2" id="KW-0808">Transferase</keyword>
<sequence>MRASDLDPATPVLVGVGQYAESIDDPGYEALSAADLAGRAAAQALTDTGAEIAAVAAAIDTVAGVRQFEISGPGIEVTLGAADNFPRAVTGRIGADPAHAILEVAGGQAPQSLVTEMAGDIAAGRREVVLLAGAEAISTARHFEGRDDRPDFSETVGGQLDDRGAGLRGLVSWHTVTHGLIGAPVQYAMLENARRARLGLSRAAYDEQMGDLFAPFTRVAAANPLAAAPTERTSAELVTPSERNRPIVDPYPRFVVARDQVNQGAAVLLMSVAAARRLGVAEDRWVFLHGHADLHSAELVERDDLSRYPVAELAVRHALEVADVELDDVDFLDLYSCFPVAVSVVLDALDLAADDPRGLTLTGGLPFFGGSGNNYSMHAIAEAVQRCRAHPDELGLVGANGGTMSKYSVGLYSARPVGWRPDRSAELQAEVDAWPTTPYTHTPEGWATIETYSVRFLPDDRRAGTVVGRLEATGERFLAKTSGADTEMLDLLAGPDPVGQRAYVRAFDDANRVTTSQERMDATRPRPPAGPDRSETDRQAAEFDALL</sequence>
<dbReference type="InterPro" id="IPR016039">
    <property type="entry name" value="Thiolase-like"/>
</dbReference>
<feature type="compositionally biased region" description="Basic and acidic residues" evidence="4">
    <location>
        <begin position="532"/>
        <end position="541"/>
    </location>
</feature>
<dbReference type="Proteomes" id="UP001596135">
    <property type="component" value="Unassembled WGS sequence"/>
</dbReference>
<keyword evidence="3" id="KW-0012">Acyltransferase</keyword>
<evidence type="ECO:0000313" key="7">
    <source>
        <dbReference type="Proteomes" id="UP001596135"/>
    </source>
</evidence>
<dbReference type="EMBL" id="JBHSRJ010000005">
    <property type="protein sequence ID" value="MFC6044745.1"/>
    <property type="molecule type" value="Genomic_DNA"/>
</dbReference>